<dbReference type="Proteomes" id="UP000569005">
    <property type="component" value="Unassembled WGS sequence"/>
</dbReference>
<evidence type="ECO:0000313" key="2">
    <source>
        <dbReference type="Proteomes" id="UP000569005"/>
    </source>
</evidence>
<accession>A0ACC5NXF1</accession>
<gene>
    <name evidence="1" type="ORF">HDF13_001432</name>
</gene>
<protein>
    <submittedName>
        <fullName evidence="1">Uncharacterized protein</fullName>
    </submittedName>
</protein>
<proteinExistence type="predicted"/>
<evidence type="ECO:0000313" key="1">
    <source>
        <dbReference type="EMBL" id="MBB5339099.1"/>
    </source>
</evidence>
<comment type="caution">
    <text evidence="1">The sequence shown here is derived from an EMBL/GenBank/DDBJ whole genome shotgun (WGS) entry which is preliminary data.</text>
</comment>
<organism evidence="1 2">
    <name type="scientific">Tunturiibacter gelidiferens</name>
    <dbReference type="NCBI Taxonomy" id="3069689"/>
    <lineage>
        <taxon>Bacteria</taxon>
        <taxon>Pseudomonadati</taxon>
        <taxon>Acidobacteriota</taxon>
        <taxon>Terriglobia</taxon>
        <taxon>Terriglobales</taxon>
        <taxon>Acidobacteriaceae</taxon>
        <taxon>Tunturiibacter</taxon>
    </lineage>
</organism>
<keyword evidence="2" id="KW-1185">Reference proteome</keyword>
<dbReference type="EMBL" id="JACHEA010000001">
    <property type="protein sequence ID" value="MBB5339099.1"/>
    <property type="molecule type" value="Genomic_DNA"/>
</dbReference>
<name>A0ACC5NXF1_9BACT</name>
<sequence>MPTKSRIALFRRLALELPVAAAEIYQVCASTKDTRGHLK</sequence>
<reference evidence="1" key="1">
    <citation type="submission" date="2020-08" db="EMBL/GenBank/DDBJ databases">
        <title>Genomic Encyclopedia of Type Strains, Phase IV (KMG-V): Genome sequencing to study the core and pangenomes of soil and plant-associated prokaryotes.</title>
        <authorList>
            <person name="Whitman W."/>
        </authorList>
    </citation>
    <scope>NUCLEOTIDE SEQUENCE</scope>
    <source>
        <strain evidence="1">M8UP15</strain>
    </source>
</reference>